<dbReference type="InterPro" id="IPR053802">
    <property type="entry name" value="DUF6950"/>
</dbReference>
<dbReference type="Pfam" id="PF22262">
    <property type="entry name" value="DUF6950"/>
    <property type="match status" value="1"/>
</dbReference>
<evidence type="ECO:0000313" key="2">
    <source>
        <dbReference type="EMBL" id="KKM07108.1"/>
    </source>
</evidence>
<feature type="domain" description="DUF6950" evidence="1">
    <location>
        <begin position="6"/>
        <end position="81"/>
    </location>
</feature>
<evidence type="ECO:0000259" key="1">
    <source>
        <dbReference type="Pfam" id="PF22262"/>
    </source>
</evidence>
<name>A0A0F9K7F2_9ZZZZ</name>
<proteinExistence type="predicted"/>
<dbReference type="AlphaFoldDB" id="A0A0F9K7F2"/>
<organism evidence="2">
    <name type="scientific">marine sediment metagenome</name>
    <dbReference type="NCBI Taxonomy" id="412755"/>
    <lineage>
        <taxon>unclassified sequences</taxon>
        <taxon>metagenomes</taxon>
        <taxon>ecological metagenomes</taxon>
    </lineage>
</organism>
<sequence>MFATLKKHGGVEKIADKICADHNWKEIPPLFASKGDLAMVRVGSERCALGIVDLKGNEIMCAGPIGFTRKPLSDSIKAWRIT</sequence>
<protein>
    <recommendedName>
        <fullName evidence="1">DUF6950 domain-containing protein</fullName>
    </recommendedName>
</protein>
<dbReference type="EMBL" id="LAZR01015844">
    <property type="protein sequence ID" value="KKM07108.1"/>
    <property type="molecule type" value="Genomic_DNA"/>
</dbReference>
<gene>
    <name evidence="2" type="ORF">LCGC14_1737270</name>
</gene>
<comment type="caution">
    <text evidence="2">The sequence shown here is derived from an EMBL/GenBank/DDBJ whole genome shotgun (WGS) entry which is preliminary data.</text>
</comment>
<reference evidence="2" key="1">
    <citation type="journal article" date="2015" name="Nature">
        <title>Complex archaea that bridge the gap between prokaryotes and eukaryotes.</title>
        <authorList>
            <person name="Spang A."/>
            <person name="Saw J.H."/>
            <person name="Jorgensen S.L."/>
            <person name="Zaremba-Niedzwiedzka K."/>
            <person name="Martijn J."/>
            <person name="Lind A.E."/>
            <person name="van Eijk R."/>
            <person name="Schleper C."/>
            <person name="Guy L."/>
            <person name="Ettema T.J."/>
        </authorList>
    </citation>
    <scope>NUCLEOTIDE SEQUENCE</scope>
</reference>
<accession>A0A0F9K7F2</accession>